<proteinExistence type="predicted"/>
<name>A0A8T1UQ65_9STRA</name>
<evidence type="ECO:0000313" key="3">
    <source>
        <dbReference type="Proteomes" id="UP000688947"/>
    </source>
</evidence>
<feature type="compositionally biased region" description="Basic residues" evidence="1">
    <location>
        <begin position="69"/>
        <end position="80"/>
    </location>
</feature>
<reference evidence="2" key="1">
    <citation type="submission" date="2021-01" db="EMBL/GenBank/DDBJ databases">
        <title>Phytophthora aleatoria, a newly-described species from Pinus radiata is distinct from Phytophthora cactorum isolates based on comparative genomics.</title>
        <authorList>
            <person name="Mcdougal R."/>
            <person name="Panda P."/>
            <person name="Williams N."/>
            <person name="Studholme D.J."/>
        </authorList>
    </citation>
    <scope>NUCLEOTIDE SEQUENCE</scope>
    <source>
        <strain evidence="2">NZFS 3830</strain>
    </source>
</reference>
<sequence>TSFDICRIVQTATTVSFLLTDNDKDQFLTLGEVLAFIDSCETSGAIDSDAGDVLLGSGDVSPTDVSMHKTPKTKKRKRRNLSSSTRLQQCKKAEILFLR</sequence>
<evidence type="ECO:0000256" key="1">
    <source>
        <dbReference type="SAM" id="MobiDB-lite"/>
    </source>
</evidence>
<dbReference type="EMBL" id="JAENGZ010000169">
    <property type="protein sequence ID" value="KAG6966559.1"/>
    <property type="molecule type" value="Genomic_DNA"/>
</dbReference>
<dbReference type="InterPro" id="IPR018247">
    <property type="entry name" value="EF_Hand_1_Ca_BS"/>
</dbReference>
<accession>A0A8T1UQ65</accession>
<evidence type="ECO:0000313" key="2">
    <source>
        <dbReference type="EMBL" id="KAG6966559.1"/>
    </source>
</evidence>
<dbReference type="AlphaFoldDB" id="A0A8T1UQ65"/>
<protein>
    <recommendedName>
        <fullName evidence="4">EF-hand domain-containing protein</fullName>
    </recommendedName>
</protein>
<evidence type="ECO:0008006" key="4">
    <source>
        <dbReference type="Google" id="ProtNLM"/>
    </source>
</evidence>
<organism evidence="2 3">
    <name type="scientific">Phytophthora cactorum</name>
    <dbReference type="NCBI Taxonomy" id="29920"/>
    <lineage>
        <taxon>Eukaryota</taxon>
        <taxon>Sar</taxon>
        <taxon>Stramenopiles</taxon>
        <taxon>Oomycota</taxon>
        <taxon>Peronosporomycetes</taxon>
        <taxon>Peronosporales</taxon>
        <taxon>Peronosporaceae</taxon>
        <taxon>Phytophthora</taxon>
    </lineage>
</organism>
<feature type="non-terminal residue" evidence="2">
    <location>
        <position position="1"/>
    </location>
</feature>
<feature type="region of interest" description="Disordered" evidence="1">
    <location>
        <begin position="61"/>
        <end position="86"/>
    </location>
</feature>
<dbReference type="Proteomes" id="UP000688947">
    <property type="component" value="Unassembled WGS sequence"/>
</dbReference>
<dbReference type="OrthoDB" id="129604at2759"/>
<comment type="caution">
    <text evidence="2">The sequence shown here is derived from an EMBL/GenBank/DDBJ whole genome shotgun (WGS) entry which is preliminary data.</text>
</comment>
<dbReference type="PROSITE" id="PS00018">
    <property type="entry name" value="EF_HAND_1"/>
    <property type="match status" value="1"/>
</dbReference>
<gene>
    <name evidence="2" type="ORF">JG687_00004777</name>
</gene>